<dbReference type="GO" id="GO:0004523">
    <property type="term" value="F:RNA-DNA hybrid ribonuclease activity"/>
    <property type="evidence" value="ECO:0007669"/>
    <property type="project" value="InterPro"/>
</dbReference>
<evidence type="ECO:0000313" key="3">
    <source>
        <dbReference type="RefSeq" id="XP_027077048.1"/>
    </source>
</evidence>
<dbReference type="Proteomes" id="UP001652660">
    <property type="component" value="Chromosome 7e"/>
</dbReference>
<dbReference type="Pfam" id="PF13456">
    <property type="entry name" value="RVT_3"/>
    <property type="match status" value="1"/>
</dbReference>
<gene>
    <name evidence="3" type="primary">LOC113700808</name>
</gene>
<dbReference type="InterPro" id="IPR012337">
    <property type="entry name" value="RNaseH-like_sf"/>
</dbReference>
<dbReference type="CDD" id="cd06222">
    <property type="entry name" value="RNase_H_like"/>
    <property type="match status" value="1"/>
</dbReference>
<organism evidence="2 3">
    <name type="scientific">Coffea arabica</name>
    <name type="common">Arabian coffee</name>
    <dbReference type="NCBI Taxonomy" id="13443"/>
    <lineage>
        <taxon>Eukaryota</taxon>
        <taxon>Viridiplantae</taxon>
        <taxon>Streptophyta</taxon>
        <taxon>Embryophyta</taxon>
        <taxon>Tracheophyta</taxon>
        <taxon>Spermatophyta</taxon>
        <taxon>Magnoliopsida</taxon>
        <taxon>eudicotyledons</taxon>
        <taxon>Gunneridae</taxon>
        <taxon>Pentapetalae</taxon>
        <taxon>asterids</taxon>
        <taxon>lamiids</taxon>
        <taxon>Gentianales</taxon>
        <taxon>Rubiaceae</taxon>
        <taxon>Ixoroideae</taxon>
        <taxon>Gardenieae complex</taxon>
        <taxon>Bertiereae - Coffeeae clade</taxon>
        <taxon>Coffeeae</taxon>
        <taxon>Coffea</taxon>
    </lineage>
</organism>
<dbReference type="GO" id="GO:0003676">
    <property type="term" value="F:nucleic acid binding"/>
    <property type="evidence" value="ECO:0007669"/>
    <property type="project" value="InterPro"/>
</dbReference>
<dbReference type="Gene3D" id="3.30.420.10">
    <property type="entry name" value="Ribonuclease H-like superfamily/Ribonuclease H"/>
    <property type="match status" value="1"/>
</dbReference>
<dbReference type="InterPro" id="IPR036397">
    <property type="entry name" value="RNaseH_sf"/>
</dbReference>
<protein>
    <recommendedName>
        <fullName evidence="1">RNase H type-1 domain-containing protein</fullName>
    </recommendedName>
</protein>
<dbReference type="InterPro" id="IPR052929">
    <property type="entry name" value="RNase_H-like_EbsB-rel"/>
</dbReference>
<dbReference type="GeneID" id="113700808"/>
<reference evidence="2" key="1">
    <citation type="journal article" date="2025" name="Foods">
        <title>Unveiling the Microbial Signatures of Arabica Coffee Cherries: Insights into Ripeness Specific Diversity, Functional Traits, and Implications for Quality and Safety.</title>
        <authorList>
            <consortium name="RefSeq"/>
            <person name="Tenea G.N."/>
            <person name="Cifuentes V."/>
            <person name="Reyes P."/>
            <person name="Cevallos-Vallejos M."/>
        </authorList>
    </citation>
    <scope>NUCLEOTIDE SEQUENCE [LARGE SCALE GENOMIC DNA]</scope>
</reference>
<evidence type="ECO:0000259" key="1">
    <source>
        <dbReference type="Pfam" id="PF13456"/>
    </source>
</evidence>
<dbReference type="AlphaFoldDB" id="A0A6P6TF10"/>
<dbReference type="OrthoDB" id="942399at2759"/>
<feature type="domain" description="RNase H type-1" evidence="1">
    <location>
        <begin position="16"/>
        <end position="111"/>
    </location>
</feature>
<dbReference type="InterPro" id="IPR002156">
    <property type="entry name" value="RNaseH_domain"/>
</dbReference>
<accession>A0A6P6TF10</accession>
<keyword evidence="2" id="KW-1185">Reference proteome</keyword>
<reference evidence="3" key="2">
    <citation type="submission" date="2025-08" db="UniProtKB">
        <authorList>
            <consortium name="RefSeq"/>
        </authorList>
    </citation>
    <scope>IDENTIFICATION</scope>
    <source>
        <tissue evidence="3">Leaves</tissue>
    </source>
</reference>
<dbReference type="RefSeq" id="XP_027077048.1">
    <property type="nucleotide sequence ID" value="XM_027221247.1"/>
</dbReference>
<dbReference type="SUPFAM" id="SSF53098">
    <property type="entry name" value="Ribonuclease H-like"/>
    <property type="match status" value="1"/>
</dbReference>
<dbReference type="PANTHER" id="PTHR47074:SF11">
    <property type="entry name" value="REVERSE TRANSCRIPTASE-LIKE PROTEIN"/>
    <property type="match status" value="1"/>
</dbReference>
<dbReference type="InterPro" id="IPR044730">
    <property type="entry name" value="RNase_H-like_dom_plant"/>
</dbReference>
<sequence length="112" mass="12459">MQCGWEPPKEAVIKINIDAALLARMVRTGLGIIARNWCRMIVEAKGITECKRREAGKEEALAIRSALEMAKDAGWTNIEVQTDCKSVVDQINTSNVQDSSIETVLEDIDDLR</sequence>
<name>A0A6P6TF10_COFAR</name>
<evidence type="ECO:0000313" key="2">
    <source>
        <dbReference type="Proteomes" id="UP001652660"/>
    </source>
</evidence>
<dbReference type="PANTHER" id="PTHR47074">
    <property type="entry name" value="BNAC02G40300D PROTEIN"/>
    <property type="match status" value="1"/>
</dbReference>
<proteinExistence type="predicted"/>